<dbReference type="AlphaFoldDB" id="A0A1W4WQ67"/>
<dbReference type="OrthoDB" id="10253476at2759"/>
<organism evidence="7 8">
    <name type="scientific">Agrilus planipennis</name>
    <name type="common">Emerald ash borer</name>
    <name type="synonym">Agrilus marcopoli</name>
    <dbReference type="NCBI Taxonomy" id="224129"/>
    <lineage>
        <taxon>Eukaryota</taxon>
        <taxon>Metazoa</taxon>
        <taxon>Ecdysozoa</taxon>
        <taxon>Arthropoda</taxon>
        <taxon>Hexapoda</taxon>
        <taxon>Insecta</taxon>
        <taxon>Pterygota</taxon>
        <taxon>Neoptera</taxon>
        <taxon>Endopterygota</taxon>
        <taxon>Coleoptera</taxon>
        <taxon>Polyphaga</taxon>
        <taxon>Elateriformia</taxon>
        <taxon>Buprestoidea</taxon>
        <taxon>Buprestidae</taxon>
        <taxon>Agrilinae</taxon>
        <taxon>Agrilus</taxon>
    </lineage>
</organism>
<dbReference type="InterPro" id="IPR058033">
    <property type="entry name" value="ARM_TBCD_2nd"/>
</dbReference>
<dbReference type="STRING" id="224129.A0A1W4WQ67"/>
<dbReference type="GO" id="GO:0048487">
    <property type="term" value="F:beta-tubulin binding"/>
    <property type="evidence" value="ECO:0007669"/>
    <property type="project" value="InterPro"/>
</dbReference>
<evidence type="ECO:0000313" key="7">
    <source>
        <dbReference type="Proteomes" id="UP000192223"/>
    </source>
</evidence>
<evidence type="ECO:0000313" key="8">
    <source>
        <dbReference type="RefSeq" id="XP_018322258.1"/>
    </source>
</evidence>
<evidence type="ECO:0000256" key="3">
    <source>
        <dbReference type="ARBA" id="ARBA00023186"/>
    </source>
</evidence>
<dbReference type="GO" id="GO:0007021">
    <property type="term" value="P:tubulin complex assembly"/>
    <property type="evidence" value="ECO:0007669"/>
    <property type="project" value="InterPro"/>
</dbReference>
<dbReference type="GO" id="GO:0007023">
    <property type="term" value="P:post-chaperonin tubulin folding pathway"/>
    <property type="evidence" value="ECO:0007669"/>
    <property type="project" value="InterPro"/>
</dbReference>
<evidence type="ECO:0000256" key="1">
    <source>
        <dbReference type="ARBA" id="ARBA00006853"/>
    </source>
</evidence>
<dbReference type="InParanoid" id="A0A1W4WQ67"/>
<evidence type="ECO:0000259" key="5">
    <source>
        <dbReference type="Pfam" id="PF12612"/>
    </source>
</evidence>
<dbReference type="InterPro" id="IPR033162">
    <property type="entry name" value="TBCD"/>
</dbReference>
<dbReference type="InterPro" id="IPR011989">
    <property type="entry name" value="ARM-like"/>
</dbReference>
<comment type="similarity">
    <text evidence="1">Belongs to the TBCD family.</text>
</comment>
<dbReference type="Pfam" id="PF25767">
    <property type="entry name" value="ARM_TBCD_2nd"/>
    <property type="match status" value="1"/>
</dbReference>
<name>A0A1W4WQ67_AGRPL</name>
<protein>
    <recommendedName>
        <fullName evidence="2">Tubulin-specific chaperone D</fullName>
    </recommendedName>
</protein>
<feature type="domain" description="Tubulin-folding cofactor D C-terminal" evidence="5">
    <location>
        <begin position="884"/>
        <end position="1071"/>
    </location>
</feature>
<dbReference type="KEGG" id="apln:108734976"/>
<evidence type="ECO:0000256" key="2">
    <source>
        <dbReference type="ARBA" id="ARBA00015003"/>
    </source>
</evidence>
<accession>A0A1W4WQ67</accession>
<feature type="region of interest" description="Disordered" evidence="4">
    <location>
        <begin position="319"/>
        <end position="346"/>
    </location>
</feature>
<dbReference type="Pfam" id="PF23579">
    <property type="entry name" value="ARM_TBCD"/>
    <property type="match status" value="1"/>
</dbReference>
<dbReference type="PANTHER" id="PTHR12658">
    <property type="entry name" value="BETA-TUBULIN COFACTOR D"/>
    <property type="match status" value="1"/>
</dbReference>
<dbReference type="Pfam" id="PF12612">
    <property type="entry name" value="TFCD_C"/>
    <property type="match status" value="1"/>
</dbReference>
<dbReference type="Gene3D" id="1.25.10.10">
    <property type="entry name" value="Leucine-rich Repeat Variant"/>
    <property type="match status" value="2"/>
</dbReference>
<dbReference type="InterPro" id="IPR022577">
    <property type="entry name" value="TBCD_C"/>
</dbReference>
<evidence type="ECO:0000256" key="4">
    <source>
        <dbReference type="SAM" id="MobiDB-lite"/>
    </source>
</evidence>
<dbReference type="InterPro" id="IPR016024">
    <property type="entry name" value="ARM-type_fold"/>
</dbReference>
<dbReference type="SUPFAM" id="SSF48371">
    <property type="entry name" value="ARM repeat"/>
    <property type="match status" value="2"/>
</dbReference>
<dbReference type="PANTHER" id="PTHR12658:SF0">
    <property type="entry name" value="TUBULIN-SPECIFIC CHAPERONE D"/>
    <property type="match status" value="1"/>
</dbReference>
<dbReference type="GO" id="GO:0016328">
    <property type="term" value="C:lateral plasma membrane"/>
    <property type="evidence" value="ECO:0007669"/>
    <property type="project" value="TreeGrafter"/>
</dbReference>
<dbReference type="GO" id="GO:0000226">
    <property type="term" value="P:microtubule cytoskeleton organization"/>
    <property type="evidence" value="ECO:0007669"/>
    <property type="project" value="TreeGrafter"/>
</dbReference>
<dbReference type="GO" id="GO:0005096">
    <property type="term" value="F:GTPase activator activity"/>
    <property type="evidence" value="ECO:0007669"/>
    <property type="project" value="InterPro"/>
</dbReference>
<keyword evidence="3" id="KW-0143">Chaperone</keyword>
<dbReference type="GO" id="GO:0034333">
    <property type="term" value="P:adherens junction assembly"/>
    <property type="evidence" value="ECO:0007669"/>
    <property type="project" value="TreeGrafter"/>
</dbReference>
<sequence>MSTDVEKSDENQKDEEPFGLGCALELFSESVEVMNMIDSIKSVVSAPISVFERAYERFVYILTQYQEQPHLLDSHLEVLLEKCIALIRDQSNPPELKHAVFKYMHVIISVRGYKDVVKRLPHEVADFEPVLQMLEQQDPSDSDTWFTRYVLLLWLSIIVMIPFHMSRLDGFTNSNDNKKTVMQRVFEVCKVYIVVPDKCRDAAAYLSARFLTRSDTKEHYLKSYFNWTYEISTNPESSVFVKSGCLASIAMILKYGKREDLVAHVGNLLQWIISANFKNDPGTNIQKLVYKNIQRIGLTFLPVRIASWRYQRGNRSLASNLSAGDGEKDFLSPSSPTDSNEQEENIEVPDEVEEVIDQLIHGLACNNSVVRWSAAKGIGRVTGRLPKDLADEVVGTILESFNPREGDAAWHGGCLALAELGRRGLLLPVRLPEVIPVIQKALFYDEPRGYSSVGSHVRDAACYLCWSFARAYDTSVLKPFVNQIASALLVATCFDREINCRRAAAAAFQENVGRQGTFPHGIDIVTVADFYAVSIRSNAYLNISVYIAQFNEYTMTLITHLIDRKVDHWDIAVRELTAKAFHNLTPSAPEYMAKKVLPSLFEKATSIDLNSRHGAILAIGEILLALSRLSEDKGVKMEDLVTVETFKQVECLIRNFQERLYFRGMGGELMRQACSNLIEKCSLAHMPFHNTKVIEDWLSLLNDCLSYEVQIIRTCAVHALLPFFSEYFKGDSVDLLAKKEMIVTRYVKEMKSPSQVNRMGYSLALGMLPDFMLKPHLNIILAGLIEAMCIDQHTQKWSESRRDIIKAINSICCTLEDELGKEISSNDIMAIYEVYFTGLSEYTQDKRGDIGAWVREASMSGLQTMTLLLAKKCPHLLTSQVVTKVVAGLAQQAVEKIDRTRALAGKMFSNIIHSDPRVPNIPHHDVLVGIFSQEECDALNWHSANSTFPKFVQLIELEEFTYNLMLGIITSVGGMTETLVKNSSSALFTYLKEQEKKKGLEEIQRVCETISEIFHNYQKVDRITVSILRFLSRIMTSGCLTNILDFQKSDFAKKILKLVQLEIAGCRDVYKLVDGIDVLCQFIQVRSEVCSTALVQLSILLCHRQIYIRRSTATKLYEALLVYGDNSVIPSENLDEIMNILSMTNWEEPLENLREIRNNLCTLMNIKKPVSKSVNKALT</sequence>
<reference evidence="8" key="1">
    <citation type="submission" date="2025-08" db="UniProtKB">
        <authorList>
            <consortium name="RefSeq"/>
        </authorList>
    </citation>
    <scope>IDENTIFICATION</scope>
    <source>
        <tissue evidence="8">Entire body</tissue>
    </source>
</reference>
<evidence type="ECO:0000259" key="6">
    <source>
        <dbReference type="Pfam" id="PF25767"/>
    </source>
</evidence>
<gene>
    <name evidence="8" type="primary">LOC108734976</name>
</gene>
<proteinExistence type="inferred from homology"/>
<dbReference type="RefSeq" id="XP_018322258.1">
    <property type="nucleotide sequence ID" value="XM_018466756.1"/>
</dbReference>
<dbReference type="FunCoup" id="A0A1W4WQ67">
    <property type="interactions" value="1683"/>
</dbReference>
<dbReference type="GO" id="GO:0070830">
    <property type="term" value="P:bicellular tight junction assembly"/>
    <property type="evidence" value="ECO:0007669"/>
    <property type="project" value="TreeGrafter"/>
</dbReference>
<dbReference type="GeneID" id="108734976"/>
<dbReference type="CTD" id="6904"/>
<keyword evidence="7" id="KW-1185">Reference proteome</keyword>
<dbReference type="Proteomes" id="UP000192223">
    <property type="component" value="Unplaced"/>
</dbReference>
<feature type="domain" description="Tubulin-folding cofactor D ARM repeats" evidence="6">
    <location>
        <begin position="285"/>
        <end position="522"/>
    </location>
</feature>